<dbReference type="EMBL" id="BA000028">
    <property type="protein sequence ID" value="BAC15377.1"/>
    <property type="molecule type" value="Genomic_DNA"/>
</dbReference>
<dbReference type="SUPFAM" id="SSF55347">
    <property type="entry name" value="Glyceraldehyde-3-phosphate dehydrogenase-like, C-terminal domain"/>
    <property type="match status" value="1"/>
</dbReference>
<dbReference type="Gene3D" id="3.30.360.10">
    <property type="entry name" value="Dihydrodipicolinate Reductase, domain 2"/>
    <property type="match status" value="1"/>
</dbReference>
<sequence length="337" mass="37056">MLNVLVIGSGTMGGTHANAYSNLPNVNLVGIVDVQLEKASLLAKELGTNSYKTYEEAIEEIGEVDIVSICLPTPLHLEFVKKIADTKTHIICEKPLARTLEDAKEIIDYCNSKGVKLFVGHVVRFFKEYSRAKQLIEGGKIGKPAVVNTSRIGGFPDASNDWYSNYSKSGGLVLDMIIHDFDFLRWCFGEVDHVYAKSSKGRVNSKLEYALVTLKFNNGVIAHVEGSWAHQKFTTKFDIAGTEGILNYDSSKVSPVFKSIKELEGSHTGVAVPESPLKATPYQIQLEHFINCVIEEEKPIVTAIDAYKAMEIALAALKSIDTGKVVEISNKEMGILL</sequence>
<dbReference type="OrthoDB" id="9815825at2"/>
<feature type="domain" description="Gfo/Idh/MocA-like oxidoreductase N-terminal" evidence="1">
    <location>
        <begin position="2"/>
        <end position="121"/>
    </location>
</feature>
<dbReference type="AlphaFoldDB" id="Q8EL11"/>
<dbReference type="RefSeq" id="WP_011067819.1">
    <property type="nucleotide sequence ID" value="NC_004193.1"/>
</dbReference>
<proteinExistence type="predicted"/>
<dbReference type="PANTHER" id="PTHR43377:SF1">
    <property type="entry name" value="BILIVERDIN REDUCTASE A"/>
    <property type="match status" value="1"/>
</dbReference>
<keyword evidence="4" id="KW-1185">Reference proteome</keyword>
<dbReference type="Gene3D" id="3.40.50.720">
    <property type="entry name" value="NAD(P)-binding Rossmann-like Domain"/>
    <property type="match status" value="1"/>
</dbReference>
<dbReference type="InterPro" id="IPR036291">
    <property type="entry name" value="NAD(P)-bd_dom_sf"/>
</dbReference>
<dbReference type="Proteomes" id="UP000000822">
    <property type="component" value="Chromosome"/>
</dbReference>
<dbReference type="HOGENOM" id="CLU_023194_1_2_9"/>
<dbReference type="eggNOG" id="COG0673">
    <property type="taxonomic scope" value="Bacteria"/>
</dbReference>
<accession>Q8EL11</accession>
<gene>
    <name evidence="3" type="ordered locus">OB3421</name>
</gene>
<name>Q8EL11_OCEIH</name>
<feature type="domain" description="GFO/IDH/MocA-like oxidoreductase" evidence="2">
    <location>
        <begin position="129"/>
        <end position="246"/>
    </location>
</feature>
<dbReference type="Pfam" id="PF22725">
    <property type="entry name" value="GFO_IDH_MocA_C3"/>
    <property type="match status" value="1"/>
</dbReference>
<dbReference type="InterPro" id="IPR055170">
    <property type="entry name" value="GFO_IDH_MocA-like_dom"/>
</dbReference>
<dbReference type="SUPFAM" id="SSF51735">
    <property type="entry name" value="NAD(P)-binding Rossmann-fold domains"/>
    <property type="match status" value="1"/>
</dbReference>
<reference evidence="3 4" key="1">
    <citation type="journal article" date="2001" name="FEMS Microbiol. Lett.">
        <title>Oceanobacillus iheyensis gen. nov., sp. nov., a deep-sea extremely halotolerant and alkaliphilic species isolated from a depth of 1050 m on the Iheya Ridge.</title>
        <authorList>
            <person name="Lu J."/>
            <person name="Nogi Y."/>
            <person name="Takami H."/>
        </authorList>
    </citation>
    <scope>NUCLEOTIDE SEQUENCE [LARGE SCALE GENOMIC DNA]</scope>
    <source>
        <strain evidence="4">DSM 14371 / CIP 107618 / JCM 11309 / KCTC 3954 / HTE831</strain>
    </source>
</reference>
<protein>
    <submittedName>
        <fullName evidence="3">NADH-dependent dyhydrogenase</fullName>
    </submittedName>
</protein>
<dbReference type="STRING" id="221109.gene:10735673"/>
<dbReference type="Pfam" id="PF01408">
    <property type="entry name" value="GFO_IDH_MocA"/>
    <property type="match status" value="1"/>
</dbReference>
<organism evidence="3 4">
    <name type="scientific">Oceanobacillus iheyensis (strain DSM 14371 / CIP 107618 / JCM 11309 / KCTC 3954 / HTE831)</name>
    <dbReference type="NCBI Taxonomy" id="221109"/>
    <lineage>
        <taxon>Bacteria</taxon>
        <taxon>Bacillati</taxon>
        <taxon>Bacillota</taxon>
        <taxon>Bacilli</taxon>
        <taxon>Bacillales</taxon>
        <taxon>Bacillaceae</taxon>
        <taxon>Oceanobacillus</taxon>
    </lineage>
</organism>
<reference evidence="3 4" key="2">
    <citation type="journal article" date="2002" name="Nucleic Acids Res.">
        <title>Genome sequence of Oceanobacillus iheyensis isolated from the Iheya Ridge and its unexpected adaptive capabilities to extreme environments.</title>
        <authorList>
            <person name="Takami H."/>
            <person name="Takaki Y."/>
            <person name="Uchiyama I."/>
        </authorList>
    </citation>
    <scope>NUCLEOTIDE SEQUENCE [LARGE SCALE GENOMIC DNA]</scope>
    <source>
        <strain evidence="4">DSM 14371 / CIP 107618 / JCM 11309 / KCTC 3954 / HTE831</strain>
    </source>
</reference>
<evidence type="ECO:0000313" key="3">
    <source>
        <dbReference type="EMBL" id="BAC15377.1"/>
    </source>
</evidence>
<evidence type="ECO:0000259" key="2">
    <source>
        <dbReference type="Pfam" id="PF22725"/>
    </source>
</evidence>
<dbReference type="PANTHER" id="PTHR43377">
    <property type="entry name" value="BILIVERDIN REDUCTASE A"/>
    <property type="match status" value="1"/>
</dbReference>
<evidence type="ECO:0000259" key="1">
    <source>
        <dbReference type="Pfam" id="PF01408"/>
    </source>
</evidence>
<evidence type="ECO:0000313" key="4">
    <source>
        <dbReference type="Proteomes" id="UP000000822"/>
    </source>
</evidence>
<dbReference type="PhylomeDB" id="Q8EL11"/>
<dbReference type="InterPro" id="IPR051450">
    <property type="entry name" value="Gfo/Idh/MocA_Oxidoreductases"/>
</dbReference>
<dbReference type="KEGG" id="oih:OB3421"/>
<dbReference type="InterPro" id="IPR000683">
    <property type="entry name" value="Gfo/Idh/MocA-like_OxRdtase_N"/>
</dbReference>
<dbReference type="GO" id="GO:0000166">
    <property type="term" value="F:nucleotide binding"/>
    <property type="evidence" value="ECO:0007669"/>
    <property type="project" value="InterPro"/>
</dbReference>